<dbReference type="PANTHER" id="PTHR43133">
    <property type="entry name" value="RNA POLYMERASE ECF-TYPE SIGMA FACTO"/>
    <property type="match status" value="1"/>
</dbReference>
<dbReference type="InterPro" id="IPR014284">
    <property type="entry name" value="RNA_pol_sigma-70_dom"/>
</dbReference>
<dbReference type="InterPro" id="IPR039425">
    <property type="entry name" value="RNA_pol_sigma-70-like"/>
</dbReference>
<keyword evidence="2" id="KW-0805">Transcription regulation</keyword>
<evidence type="ECO:0000256" key="4">
    <source>
        <dbReference type="ARBA" id="ARBA00023163"/>
    </source>
</evidence>
<dbReference type="GO" id="GO:0006352">
    <property type="term" value="P:DNA-templated transcription initiation"/>
    <property type="evidence" value="ECO:0007669"/>
    <property type="project" value="InterPro"/>
</dbReference>
<evidence type="ECO:0000256" key="3">
    <source>
        <dbReference type="ARBA" id="ARBA00023082"/>
    </source>
</evidence>
<dbReference type="Proteomes" id="UP000199050">
    <property type="component" value="Unassembled WGS sequence"/>
</dbReference>
<dbReference type="STRING" id="1174501.SAMN05216192_103126"/>
<keyword evidence="3" id="KW-0731">Sigma factor</keyword>
<evidence type="ECO:0000259" key="6">
    <source>
        <dbReference type="Pfam" id="PF08281"/>
    </source>
</evidence>
<dbReference type="InterPro" id="IPR036388">
    <property type="entry name" value="WH-like_DNA-bd_sf"/>
</dbReference>
<evidence type="ECO:0000256" key="1">
    <source>
        <dbReference type="ARBA" id="ARBA00010641"/>
    </source>
</evidence>
<evidence type="ECO:0000259" key="5">
    <source>
        <dbReference type="Pfam" id="PF04542"/>
    </source>
</evidence>
<dbReference type="GO" id="GO:0016987">
    <property type="term" value="F:sigma factor activity"/>
    <property type="evidence" value="ECO:0007669"/>
    <property type="project" value="UniProtKB-KW"/>
</dbReference>
<keyword evidence="4" id="KW-0804">Transcription</keyword>
<dbReference type="NCBIfam" id="TIGR02937">
    <property type="entry name" value="sigma70-ECF"/>
    <property type="match status" value="1"/>
</dbReference>
<dbReference type="PANTHER" id="PTHR43133:SF46">
    <property type="entry name" value="RNA POLYMERASE SIGMA-70 FACTOR ECF SUBFAMILY"/>
    <property type="match status" value="1"/>
</dbReference>
<dbReference type="CDD" id="cd06171">
    <property type="entry name" value="Sigma70_r4"/>
    <property type="match status" value="1"/>
</dbReference>
<dbReference type="InterPro" id="IPR013324">
    <property type="entry name" value="RNA_pol_sigma_r3/r4-like"/>
</dbReference>
<evidence type="ECO:0000313" key="8">
    <source>
        <dbReference type="Proteomes" id="UP000199050"/>
    </source>
</evidence>
<dbReference type="InterPro" id="IPR013249">
    <property type="entry name" value="RNA_pol_sigma70_r4_t2"/>
</dbReference>
<organism evidence="7 8">
    <name type="scientific">Paenibacillus typhae</name>
    <dbReference type="NCBI Taxonomy" id="1174501"/>
    <lineage>
        <taxon>Bacteria</taxon>
        <taxon>Bacillati</taxon>
        <taxon>Bacillota</taxon>
        <taxon>Bacilli</taxon>
        <taxon>Bacillales</taxon>
        <taxon>Paenibacillaceae</taxon>
        <taxon>Paenibacillus</taxon>
    </lineage>
</organism>
<proteinExistence type="inferred from homology"/>
<evidence type="ECO:0000313" key="7">
    <source>
        <dbReference type="EMBL" id="SDI14134.1"/>
    </source>
</evidence>
<name>A0A1G8I5M0_9BACL</name>
<gene>
    <name evidence="7" type="ORF">SAMN05216192_103126</name>
</gene>
<dbReference type="AlphaFoldDB" id="A0A1G8I5M0"/>
<feature type="domain" description="RNA polymerase sigma-70 region 2" evidence="5">
    <location>
        <begin position="30"/>
        <end position="93"/>
    </location>
</feature>
<dbReference type="InterPro" id="IPR007627">
    <property type="entry name" value="RNA_pol_sigma70_r2"/>
</dbReference>
<dbReference type="Gene3D" id="1.10.1740.10">
    <property type="match status" value="1"/>
</dbReference>
<dbReference type="Pfam" id="PF04542">
    <property type="entry name" value="Sigma70_r2"/>
    <property type="match status" value="1"/>
</dbReference>
<keyword evidence="8" id="KW-1185">Reference proteome</keyword>
<reference evidence="8" key="1">
    <citation type="submission" date="2016-10" db="EMBL/GenBank/DDBJ databases">
        <authorList>
            <person name="Varghese N."/>
            <person name="Submissions S."/>
        </authorList>
    </citation>
    <scope>NUCLEOTIDE SEQUENCE [LARGE SCALE GENOMIC DNA]</scope>
    <source>
        <strain evidence="8">CGMCC 1.11012</strain>
    </source>
</reference>
<dbReference type="SUPFAM" id="SSF88659">
    <property type="entry name" value="Sigma3 and sigma4 domains of RNA polymerase sigma factors"/>
    <property type="match status" value="1"/>
</dbReference>
<feature type="domain" description="RNA polymerase sigma factor 70 region 4 type 2" evidence="6">
    <location>
        <begin position="126"/>
        <end position="177"/>
    </location>
</feature>
<evidence type="ECO:0000256" key="2">
    <source>
        <dbReference type="ARBA" id="ARBA00023015"/>
    </source>
</evidence>
<dbReference type="InterPro" id="IPR013325">
    <property type="entry name" value="RNA_pol_sigma_r2"/>
</dbReference>
<dbReference type="SUPFAM" id="SSF88946">
    <property type="entry name" value="Sigma2 domain of RNA polymerase sigma factors"/>
    <property type="match status" value="1"/>
</dbReference>
<comment type="similarity">
    <text evidence="1">Belongs to the sigma-70 factor family. ECF subfamily.</text>
</comment>
<accession>A0A1G8I5M0</accession>
<dbReference type="EMBL" id="FNDX01000003">
    <property type="protein sequence ID" value="SDI14134.1"/>
    <property type="molecule type" value="Genomic_DNA"/>
</dbReference>
<protein>
    <submittedName>
        <fullName evidence="7">RNA polymerase sigma-70 factor, ECF subfamily</fullName>
    </submittedName>
</protein>
<dbReference type="GO" id="GO:0003677">
    <property type="term" value="F:DNA binding"/>
    <property type="evidence" value="ECO:0007669"/>
    <property type="project" value="InterPro"/>
</dbReference>
<dbReference type="Pfam" id="PF08281">
    <property type="entry name" value="Sigma70_r4_2"/>
    <property type="match status" value="1"/>
</dbReference>
<sequence>MTKEVRENMHSEELPYAVAYAPSMTLREMMETYGRDVWNYAYFLTGSREQANDISQEVFLKAHRNIAKYRGSATLKTWLLTITRNTAFSWRRNSFWHRFIPLGKGQAPGQAWSAEKEALSKQYVNRIWELIMELPDKHREVLVLEIQQGLSTAEMAALLGVAEGTVKSRLSRAREKMRKALEEDER</sequence>
<dbReference type="Gene3D" id="1.10.10.10">
    <property type="entry name" value="Winged helix-like DNA-binding domain superfamily/Winged helix DNA-binding domain"/>
    <property type="match status" value="1"/>
</dbReference>